<accession>A0ABD3APN1</accession>
<protein>
    <submittedName>
        <fullName evidence="2">Uncharacterized protein</fullName>
    </submittedName>
</protein>
<reference evidence="2 3" key="1">
    <citation type="submission" date="2024-11" db="EMBL/GenBank/DDBJ databases">
        <title>A near-complete genome assembly of Cinchona calisaya.</title>
        <authorList>
            <person name="Lian D.C."/>
            <person name="Zhao X.W."/>
            <person name="Wei L."/>
        </authorList>
    </citation>
    <scope>NUCLEOTIDE SEQUENCE [LARGE SCALE GENOMIC DNA]</scope>
    <source>
        <tissue evidence="2">Nenye</tissue>
    </source>
</reference>
<organism evidence="2 3">
    <name type="scientific">Cinchona calisaya</name>
    <dbReference type="NCBI Taxonomy" id="153742"/>
    <lineage>
        <taxon>Eukaryota</taxon>
        <taxon>Viridiplantae</taxon>
        <taxon>Streptophyta</taxon>
        <taxon>Embryophyta</taxon>
        <taxon>Tracheophyta</taxon>
        <taxon>Spermatophyta</taxon>
        <taxon>Magnoliopsida</taxon>
        <taxon>eudicotyledons</taxon>
        <taxon>Gunneridae</taxon>
        <taxon>Pentapetalae</taxon>
        <taxon>asterids</taxon>
        <taxon>lamiids</taxon>
        <taxon>Gentianales</taxon>
        <taxon>Rubiaceae</taxon>
        <taxon>Cinchonoideae</taxon>
        <taxon>Cinchoneae</taxon>
        <taxon>Cinchona</taxon>
    </lineage>
</organism>
<keyword evidence="3" id="KW-1185">Reference proteome</keyword>
<name>A0ABD3APN1_9GENT</name>
<feature type="signal peptide" evidence="1">
    <location>
        <begin position="1"/>
        <end position="22"/>
    </location>
</feature>
<dbReference type="AlphaFoldDB" id="A0ABD3APN1"/>
<feature type="chain" id="PRO_5044781328" evidence="1">
    <location>
        <begin position="23"/>
        <end position="107"/>
    </location>
</feature>
<comment type="caution">
    <text evidence="2">The sequence shown here is derived from an EMBL/GenBank/DDBJ whole genome shotgun (WGS) entry which is preliminary data.</text>
</comment>
<proteinExistence type="predicted"/>
<evidence type="ECO:0000256" key="1">
    <source>
        <dbReference type="SAM" id="SignalP"/>
    </source>
</evidence>
<dbReference type="EMBL" id="JBJUIK010000003">
    <property type="protein sequence ID" value="KAL3533028.1"/>
    <property type="molecule type" value="Genomic_DNA"/>
</dbReference>
<keyword evidence="1" id="KW-0732">Signal</keyword>
<dbReference type="Proteomes" id="UP001630127">
    <property type="component" value="Unassembled WGS sequence"/>
</dbReference>
<sequence length="107" mass="12264">MISSLPTAKLTALNFCLSVVYCSELRMQMKSPMLHAVDVAAFVLQPKPMRWEKGNNLKGCNDISESKWMVRKDLIHRKEVVVMHCSELVQILECLRSCHDNPCLKVF</sequence>
<evidence type="ECO:0000313" key="3">
    <source>
        <dbReference type="Proteomes" id="UP001630127"/>
    </source>
</evidence>
<gene>
    <name evidence="2" type="ORF">ACH5RR_006549</name>
</gene>
<evidence type="ECO:0000313" key="2">
    <source>
        <dbReference type="EMBL" id="KAL3533028.1"/>
    </source>
</evidence>